<keyword evidence="4" id="KW-1185">Reference proteome</keyword>
<dbReference type="Pfam" id="PF15055">
    <property type="entry name" value="DMAC1_Dmo2"/>
    <property type="match status" value="1"/>
</dbReference>
<accession>F8PTZ6</accession>
<reference evidence="4" key="1">
    <citation type="journal article" date="2011" name="Science">
        <title>The plant cell wall-decomposing machinery underlies the functional diversity of forest fungi.</title>
        <authorList>
            <person name="Eastwood D.C."/>
            <person name="Floudas D."/>
            <person name="Binder M."/>
            <person name="Majcherczyk A."/>
            <person name="Schneider P."/>
            <person name="Aerts A."/>
            <person name="Asiegbu F.O."/>
            <person name="Baker S.E."/>
            <person name="Barry K."/>
            <person name="Bendiksby M."/>
            <person name="Blumentritt M."/>
            <person name="Coutinho P.M."/>
            <person name="Cullen D."/>
            <person name="de Vries R.P."/>
            <person name="Gathman A."/>
            <person name="Goodell B."/>
            <person name="Henrissat B."/>
            <person name="Ihrmark K."/>
            <person name="Kauserud H."/>
            <person name="Kohler A."/>
            <person name="LaButti K."/>
            <person name="Lapidus A."/>
            <person name="Lavin J.L."/>
            <person name="Lee Y.-H."/>
            <person name="Lindquist E."/>
            <person name="Lilly W."/>
            <person name="Lucas S."/>
            <person name="Morin E."/>
            <person name="Murat C."/>
            <person name="Oguiza J.A."/>
            <person name="Park J."/>
            <person name="Pisabarro A.G."/>
            <person name="Riley R."/>
            <person name="Rosling A."/>
            <person name="Salamov A."/>
            <person name="Schmidt O."/>
            <person name="Schmutz J."/>
            <person name="Skrede I."/>
            <person name="Stenlid J."/>
            <person name="Wiebenga A."/>
            <person name="Xie X."/>
            <person name="Kuees U."/>
            <person name="Hibbett D.S."/>
            <person name="Hoffmeister D."/>
            <person name="Hoegberg N."/>
            <person name="Martin F."/>
            <person name="Grigoriev I.V."/>
            <person name="Watkinson S.C."/>
        </authorList>
    </citation>
    <scope>NUCLEOTIDE SEQUENCE [LARGE SCALE GENOMIC DNA]</scope>
    <source>
        <strain evidence="4">strain S7.3</strain>
    </source>
</reference>
<evidence type="ECO:0000313" key="4">
    <source>
        <dbReference type="Proteomes" id="UP000008063"/>
    </source>
</evidence>
<dbReference type="Proteomes" id="UP000008063">
    <property type="component" value="Unassembled WGS sequence"/>
</dbReference>
<dbReference type="InterPro" id="IPR028036">
    <property type="entry name" value="DMAC1-like_dom"/>
</dbReference>
<dbReference type="HOGENOM" id="CLU_186274_0_0_1"/>
<proteinExistence type="predicted"/>
<feature type="region of interest" description="Disordered" evidence="1">
    <location>
        <begin position="1"/>
        <end position="24"/>
    </location>
</feature>
<dbReference type="OrthoDB" id="6604875at2759"/>
<evidence type="ECO:0000256" key="1">
    <source>
        <dbReference type="SAM" id="MobiDB-lite"/>
    </source>
</evidence>
<feature type="compositionally biased region" description="Low complexity" evidence="1">
    <location>
        <begin position="1"/>
        <end position="11"/>
    </location>
</feature>
<name>F8PTZ6_SERL3</name>
<evidence type="ECO:0000259" key="2">
    <source>
        <dbReference type="Pfam" id="PF15055"/>
    </source>
</evidence>
<evidence type="ECO:0000313" key="3">
    <source>
        <dbReference type="EMBL" id="EGN99621.1"/>
    </source>
</evidence>
<dbReference type="EMBL" id="GL945479">
    <property type="protein sequence ID" value="EGN99621.1"/>
    <property type="molecule type" value="Genomic_DNA"/>
</dbReference>
<gene>
    <name evidence="3" type="ORF">SERLA73DRAFT_179725</name>
</gene>
<sequence>MNSSSSENVSSTKAARHEKSEQPAPAYKDCLSCRIVGTGALAGTGLYALNMSRARAPGSVMGKRVMAGVGVGFLIGSALRWTT</sequence>
<dbReference type="AlphaFoldDB" id="F8PTZ6"/>
<dbReference type="OMA" id="NDCMACR"/>
<protein>
    <recommendedName>
        <fullName evidence="2">Distal membrane-arm assembly complex protein 1-like domain-containing protein</fullName>
    </recommendedName>
</protein>
<feature type="domain" description="Distal membrane-arm assembly complex protein 1-like" evidence="2">
    <location>
        <begin position="29"/>
        <end position="73"/>
    </location>
</feature>
<organism evidence="4">
    <name type="scientific">Serpula lacrymans var. lacrymans (strain S7.3)</name>
    <name type="common">Dry rot fungus</name>
    <dbReference type="NCBI Taxonomy" id="936435"/>
    <lineage>
        <taxon>Eukaryota</taxon>
        <taxon>Fungi</taxon>
        <taxon>Dikarya</taxon>
        <taxon>Basidiomycota</taxon>
        <taxon>Agaricomycotina</taxon>
        <taxon>Agaricomycetes</taxon>
        <taxon>Agaricomycetidae</taxon>
        <taxon>Boletales</taxon>
        <taxon>Coniophorineae</taxon>
        <taxon>Serpulaceae</taxon>
        <taxon>Serpula</taxon>
    </lineage>
</organism>
<dbReference type="InParanoid" id="F8PTZ6"/>